<proteinExistence type="predicted"/>
<name>A0A1M6WS79_9FIRM</name>
<accession>A0A1M6WS79</accession>
<keyword evidence="2" id="KW-1185">Reference proteome</keyword>
<gene>
    <name evidence="1" type="ORF">SAMN02745123_03744</name>
</gene>
<dbReference type="Proteomes" id="UP000183997">
    <property type="component" value="Unassembled WGS sequence"/>
</dbReference>
<dbReference type="EMBL" id="FRAR01000034">
    <property type="protein sequence ID" value="SHK96620.1"/>
    <property type="molecule type" value="Genomic_DNA"/>
</dbReference>
<dbReference type="AlphaFoldDB" id="A0A1M6WS79"/>
<evidence type="ECO:0000313" key="2">
    <source>
        <dbReference type="Proteomes" id="UP000183997"/>
    </source>
</evidence>
<protein>
    <submittedName>
        <fullName evidence="1">Uncharacterized protein</fullName>
    </submittedName>
</protein>
<sequence>MFKDVTEGHWAKGSIERIAEKGLLNYSKAMNGATLGQTNL</sequence>
<evidence type="ECO:0000313" key="1">
    <source>
        <dbReference type="EMBL" id="SHK96620.1"/>
    </source>
</evidence>
<dbReference type="STRING" id="1121421.SAMN02745123_03744"/>
<dbReference type="RefSeq" id="WP_274377414.1">
    <property type="nucleotide sequence ID" value="NZ_FRAR01000034.1"/>
</dbReference>
<organism evidence="1 2">
    <name type="scientific">Desulforamulus aeronauticus DSM 10349</name>
    <dbReference type="NCBI Taxonomy" id="1121421"/>
    <lineage>
        <taxon>Bacteria</taxon>
        <taxon>Bacillati</taxon>
        <taxon>Bacillota</taxon>
        <taxon>Clostridia</taxon>
        <taxon>Eubacteriales</taxon>
        <taxon>Peptococcaceae</taxon>
        <taxon>Desulforamulus</taxon>
    </lineage>
</organism>
<reference evidence="2" key="1">
    <citation type="submission" date="2016-11" db="EMBL/GenBank/DDBJ databases">
        <authorList>
            <person name="Varghese N."/>
            <person name="Submissions S."/>
        </authorList>
    </citation>
    <scope>NUCLEOTIDE SEQUENCE [LARGE SCALE GENOMIC DNA]</scope>
    <source>
        <strain evidence="2">DSM 10349</strain>
    </source>
</reference>